<name>A0A343EYX7_9CARA</name>
<evidence type="ECO:0000256" key="12">
    <source>
        <dbReference type="RuleBase" id="RU003661"/>
    </source>
</evidence>
<evidence type="ECO:0000256" key="7">
    <source>
        <dbReference type="ARBA" id="ARBA00022781"/>
    </source>
</evidence>
<keyword evidence="11 13" id="KW-0472">Membrane</keyword>
<evidence type="ECO:0000256" key="11">
    <source>
        <dbReference type="ARBA" id="ARBA00023136"/>
    </source>
</evidence>
<keyword evidence="10 12" id="KW-0496">Mitochondrion</keyword>
<organism evidence="14">
    <name type="scientific">Odontocheila batesii</name>
    <dbReference type="NCBI Taxonomy" id="2021814"/>
    <lineage>
        <taxon>Eukaryota</taxon>
        <taxon>Metazoa</taxon>
        <taxon>Ecdysozoa</taxon>
        <taxon>Arthropoda</taxon>
        <taxon>Hexapoda</taxon>
        <taxon>Insecta</taxon>
        <taxon>Pterygota</taxon>
        <taxon>Neoptera</taxon>
        <taxon>Endopterygota</taxon>
        <taxon>Coleoptera</taxon>
        <taxon>Adephaga</taxon>
        <taxon>Caraboidea</taxon>
        <taxon>Carabidae</taxon>
        <taxon>Cicindelinae</taxon>
        <taxon>Cicindelini</taxon>
        <taxon>Odontocheila</taxon>
    </lineage>
</organism>
<evidence type="ECO:0000313" key="14">
    <source>
        <dbReference type="EMBL" id="ASN65954.1"/>
    </source>
</evidence>
<protein>
    <recommendedName>
        <fullName evidence="12">ATP synthase complex subunit 8</fullName>
    </recommendedName>
</protein>
<dbReference type="Pfam" id="PF00895">
    <property type="entry name" value="ATP-synt_8"/>
    <property type="match status" value="1"/>
</dbReference>
<gene>
    <name evidence="14" type="primary">atp8</name>
</gene>
<evidence type="ECO:0000256" key="4">
    <source>
        <dbReference type="ARBA" id="ARBA00022448"/>
    </source>
</evidence>
<keyword evidence="5 12" id="KW-0138">CF(0)</keyword>
<evidence type="ECO:0000256" key="2">
    <source>
        <dbReference type="ARBA" id="ARBA00008892"/>
    </source>
</evidence>
<dbReference type="EMBL" id="MF497818">
    <property type="protein sequence ID" value="ASN65954.1"/>
    <property type="molecule type" value="Genomic_DNA"/>
</dbReference>
<dbReference type="InterPro" id="IPR001421">
    <property type="entry name" value="ATP8_metazoa"/>
</dbReference>
<dbReference type="GO" id="GO:0015986">
    <property type="term" value="P:proton motive force-driven ATP synthesis"/>
    <property type="evidence" value="ECO:0007669"/>
    <property type="project" value="InterPro"/>
</dbReference>
<comment type="subunit">
    <text evidence="3">F-type ATPases have 2 components, CF(1) - the catalytic core - and CF(0) - the membrane proton channel.</text>
</comment>
<evidence type="ECO:0000256" key="1">
    <source>
        <dbReference type="ARBA" id="ARBA00004304"/>
    </source>
</evidence>
<proteinExistence type="inferred from homology"/>
<evidence type="ECO:0000256" key="13">
    <source>
        <dbReference type="SAM" id="Phobius"/>
    </source>
</evidence>
<keyword evidence="7 12" id="KW-0375">Hydrogen ion transport</keyword>
<keyword evidence="4 12" id="KW-0813">Transport</keyword>
<feature type="transmembrane region" description="Helical" evidence="13">
    <location>
        <begin position="12"/>
        <end position="31"/>
    </location>
</feature>
<evidence type="ECO:0000256" key="9">
    <source>
        <dbReference type="ARBA" id="ARBA00023065"/>
    </source>
</evidence>
<comment type="similarity">
    <text evidence="2 12">Belongs to the ATPase protein 8 family.</text>
</comment>
<reference evidence="14" key="1">
    <citation type="journal article" date="2017" name="Mol. Phylogenet. Evol.">
        <title>The mitogenome phylogeny of Adephaga (Coleoptera).</title>
        <authorList>
            <person name="Lopez-Lopez A."/>
            <person name="Vogler A.P."/>
        </authorList>
    </citation>
    <scope>NUCLEOTIDE SEQUENCE</scope>
</reference>
<sequence length="52" mass="6498">MPQMAPMNWIMLYILFSMIYLLVNFMNYYIYSIKSTYKKLSKFITKSINWKW</sequence>
<dbReference type="GO" id="GO:0045259">
    <property type="term" value="C:proton-transporting ATP synthase complex"/>
    <property type="evidence" value="ECO:0007669"/>
    <property type="project" value="UniProtKB-KW"/>
</dbReference>
<evidence type="ECO:0000256" key="5">
    <source>
        <dbReference type="ARBA" id="ARBA00022547"/>
    </source>
</evidence>
<keyword evidence="6 12" id="KW-0812">Transmembrane</keyword>
<evidence type="ECO:0000256" key="8">
    <source>
        <dbReference type="ARBA" id="ARBA00022989"/>
    </source>
</evidence>
<evidence type="ECO:0000256" key="6">
    <source>
        <dbReference type="ARBA" id="ARBA00022692"/>
    </source>
</evidence>
<evidence type="ECO:0000256" key="10">
    <source>
        <dbReference type="ARBA" id="ARBA00023128"/>
    </source>
</evidence>
<dbReference type="GO" id="GO:0015078">
    <property type="term" value="F:proton transmembrane transporter activity"/>
    <property type="evidence" value="ECO:0007669"/>
    <property type="project" value="InterPro"/>
</dbReference>
<keyword evidence="8 13" id="KW-1133">Transmembrane helix</keyword>
<evidence type="ECO:0000256" key="3">
    <source>
        <dbReference type="ARBA" id="ARBA00011291"/>
    </source>
</evidence>
<comment type="subcellular location">
    <subcellularLocation>
        <location evidence="1 12">Mitochondrion membrane</location>
        <topology evidence="1 12">Single-pass membrane protein</topology>
    </subcellularLocation>
</comment>
<dbReference type="AlphaFoldDB" id="A0A343EYX7"/>
<dbReference type="GO" id="GO:0031966">
    <property type="term" value="C:mitochondrial membrane"/>
    <property type="evidence" value="ECO:0007669"/>
    <property type="project" value="UniProtKB-SubCell"/>
</dbReference>
<geneLocation type="mitochondrion" evidence="14"/>
<accession>A0A343EYX7</accession>
<keyword evidence="9 12" id="KW-0406">Ion transport</keyword>